<organism evidence="2 3">
    <name type="scientific">Mollisia scopiformis</name>
    <name type="common">Conifer needle endophyte fungus</name>
    <name type="synonym">Phialocephala scopiformis</name>
    <dbReference type="NCBI Taxonomy" id="149040"/>
    <lineage>
        <taxon>Eukaryota</taxon>
        <taxon>Fungi</taxon>
        <taxon>Dikarya</taxon>
        <taxon>Ascomycota</taxon>
        <taxon>Pezizomycotina</taxon>
        <taxon>Leotiomycetes</taxon>
        <taxon>Helotiales</taxon>
        <taxon>Mollisiaceae</taxon>
        <taxon>Mollisia</taxon>
    </lineage>
</organism>
<sequence length="60" mass="6862">ALQHLRLKSVVRVLWIDALCINQSSVEERNNQVCIIMARVYKQAVCVVAWLGRLQKTVPT</sequence>
<dbReference type="OrthoDB" id="2157530at2759"/>
<evidence type="ECO:0000259" key="1">
    <source>
        <dbReference type="Pfam" id="PF06985"/>
    </source>
</evidence>
<protein>
    <recommendedName>
        <fullName evidence="1">Heterokaryon incompatibility domain-containing protein</fullName>
    </recommendedName>
</protein>
<dbReference type="InParanoid" id="A0A132B4W0"/>
<accession>A0A132B4W0</accession>
<name>A0A132B4W0_MOLSC</name>
<feature type="non-terminal residue" evidence="2">
    <location>
        <position position="1"/>
    </location>
</feature>
<dbReference type="PANTHER" id="PTHR24148:SF64">
    <property type="entry name" value="HETEROKARYON INCOMPATIBILITY DOMAIN-CONTAINING PROTEIN"/>
    <property type="match status" value="1"/>
</dbReference>
<dbReference type="RefSeq" id="XP_018061384.1">
    <property type="nucleotide sequence ID" value="XM_018208413.1"/>
</dbReference>
<evidence type="ECO:0000313" key="3">
    <source>
        <dbReference type="Proteomes" id="UP000070700"/>
    </source>
</evidence>
<dbReference type="AlphaFoldDB" id="A0A132B4W0"/>
<feature type="non-terminal residue" evidence="2">
    <location>
        <position position="60"/>
    </location>
</feature>
<dbReference type="GeneID" id="28818139"/>
<dbReference type="Proteomes" id="UP000070700">
    <property type="component" value="Unassembled WGS sequence"/>
</dbReference>
<dbReference type="STRING" id="149040.A0A132B4W0"/>
<dbReference type="Pfam" id="PF06985">
    <property type="entry name" value="HET"/>
    <property type="match status" value="1"/>
</dbReference>
<dbReference type="EMBL" id="KQ947442">
    <property type="protein sequence ID" value="KUJ07029.1"/>
    <property type="molecule type" value="Genomic_DNA"/>
</dbReference>
<keyword evidence="3" id="KW-1185">Reference proteome</keyword>
<proteinExistence type="predicted"/>
<dbReference type="PANTHER" id="PTHR24148">
    <property type="entry name" value="ANKYRIN REPEAT DOMAIN-CONTAINING PROTEIN 39 HOMOLOG-RELATED"/>
    <property type="match status" value="1"/>
</dbReference>
<dbReference type="InterPro" id="IPR052895">
    <property type="entry name" value="HetReg/Transcr_Mod"/>
</dbReference>
<evidence type="ECO:0000313" key="2">
    <source>
        <dbReference type="EMBL" id="KUJ07029.1"/>
    </source>
</evidence>
<gene>
    <name evidence="2" type="ORF">LY89DRAFT_558296</name>
</gene>
<reference evidence="2 3" key="1">
    <citation type="submission" date="2015-10" db="EMBL/GenBank/DDBJ databases">
        <title>Full genome of DAOMC 229536 Phialocephala scopiformis, a fungal endophyte of spruce producing the potent anti-insectan compound rugulosin.</title>
        <authorList>
            <consortium name="DOE Joint Genome Institute"/>
            <person name="Walker A.K."/>
            <person name="Frasz S.L."/>
            <person name="Seifert K.A."/>
            <person name="Miller J.D."/>
            <person name="Mondo S.J."/>
            <person name="Labutti K."/>
            <person name="Lipzen A."/>
            <person name="Dockter R."/>
            <person name="Kennedy M."/>
            <person name="Grigoriev I.V."/>
            <person name="Spatafora J.W."/>
        </authorList>
    </citation>
    <scope>NUCLEOTIDE SEQUENCE [LARGE SCALE GENOMIC DNA]</scope>
    <source>
        <strain evidence="2 3">CBS 120377</strain>
    </source>
</reference>
<dbReference type="KEGG" id="psco:LY89DRAFT_558296"/>
<dbReference type="InterPro" id="IPR010730">
    <property type="entry name" value="HET"/>
</dbReference>
<feature type="domain" description="Heterokaryon incompatibility" evidence="1">
    <location>
        <begin position="1"/>
        <end position="55"/>
    </location>
</feature>